<dbReference type="EMBL" id="MT141308">
    <property type="protein sequence ID" value="QJA58109.1"/>
    <property type="molecule type" value="Genomic_DNA"/>
</dbReference>
<evidence type="ECO:0000313" key="1">
    <source>
        <dbReference type="EMBL" id="QJA58109.1"/>
    </source>
</evidence>
<protein>
    <submittedName>
        <fullName evidence="1">Uncharacterized protein</fullName>
    </submittedName>
</protein>
<gene>
    <name evidence="1" type="ORF">MM415B01502_0022</name>
</gene>
<accession>A0A6M3IKL9</accession>
<organism evidence="1">
    <name type="scientific">viral metagenome</name>
    <dbReference type="NCBI Taxonomy" id="1070528"/>
    <lineage>
        <taxon>unclassified sequences</taxon>
        <taxon>metagenomes</taxon>
        <taxon>organismal metagenomes</taxon>
    </lineage>
</organism>
<sequence length="103" mass="11935">MSLDNEVRQIVMAEMSKADASIRIEMRSVIAAQIKDLARPMIEQVVHEVMRGQWNGGYKWEAGEDEDLRKQFALFCHRQEVVHGRSELAIQSRIRKILSEELP</sequence>
<reference evidence="1" key="1">
    <citation type="submission" date="2020-03" db="EMBL/GenBank/DDBJ databases">
        <title>The deep terrestrial virosphere.</title>
        <authorList>
            <person name="Holmfeldt K."/>
            <person name="Nilsson E."/>
            <person name="Simone D."/>
            <person name="Lopez-Fernandez M."/>
            <person name="Wu X."/>
            <person name="de Brujin I."/>
            <person name="Lundin D."/>
            <person name="Andersson A."/>
            <person name="Bertilsson S."/>
            <person name="Dopson M."/>
        </authorList>
    </citation>
    <scope>NUCLEOTIDE SEQUENCE</scope>
    <source>
        <strain evidence="1">MM415B01502</strain>
    </source>
</reference>
<proteinExistence type="predicted"/>
<dbReference type="AlphaFoldDB" id="A0A6M3IKL9"/>
<name>A0A6M3IKL9_9ZZZZ</name>